<feature type="compositionally biased region" description="Basic residues" evidence="3">
    <location>
        <begin position="76"/>
        <end position="85"/>
    </location>
</feature>
<dbReference type="RefSeq" id="XP_016646702.1">
    <property type="nucleotide sequence ID" value="XM_016783069.1"/>
</dbReference>
<gene>
    <name evidence="5" type="ORF">SAPIO_CDS0240</name>
</gene>
<dbReference type="HOGENOM" id="CLU_062474_0_0_1"/>
<dbReference type="OMA" id="LDWAAYV"/>
<evidence type="ECO:0000256" key="1">
    <source>
        <dbReference type="ARBA" id="ARBA00010465"/>
    </source>
</evidence>
<accession>A0A084GHU1</accession>
<dbReference type="InterPro" id="IPR011421">
    <property type="entry name" value="BCNT-C"/>
</dbReference>
<dbReference type="PANTHER" id="PTHR48407">
    <property type="entry name" value="CRANIOFACIAL DEVELOPMENT PROTEIN 1"/>
    <property type="match status" value="1"/>
</dbReference>
<feature type="region of interest" description="Disordered" evidence="3">
    <location>
        <begin position="136"/>
        <end position="180"/>
    </location>
</feature>
<evidence type="ECO:0000313" key="6">
    <source>
        <dbReference type="Proteomes" id="UP000028545"/>
    </source>
</evidence>
<evidence type="ECO:0000313" key="5">
    <source>
        <dbReference type="EMBL" id="KEZ46903.1"/>
    </source>
</evidence>
<dbReference type="InterPro" id="IPR027124">
    <property type="entry name" value="Swc5/CFDP1/2"/>
</dbReference>
<dbReference type="OrthoDB" id="445677at2759"/>
<feature type="region of interest" description="Disordered" evidence="3">
    <location>
        <begin position="214"/>
        <end position="238"/>
    </location>
</feature>
<dbReference type="Proteomes" id="UP000028545">
    <property type="component" value="Unassembled WGS sequence"/>
</dbReference>
<keyword evidence="6" id="KW-1185">Reference proteome</keyword>
<sequence>MSADHLIDDHEQYASSEDSDFAPDGLDAADRESIDSDSDAEGDRAAAKKRKRDAAENVAEDVDLDNSGDETVIKKGEKRRKKKKEGGKAENVEDGDEGIVIKTRSMRAAEKAERKFAASTGPVTIDVDALWEQMKSGSSIAPAPPQAESTYKDGAATQSVPGPDTAGDASANLTTDASLDPPDMIRIKRKYNFAGRVHTEEKLVPRDSAEAKLYLESQAGAPLPDDDPSAPTRKVPRKAFRSAFEPVLEPLQRRGDLNLGVSARLEARDARAKKLNTVEKSRMDWAGFVDKEGIKDELELAGRSKGSYAERQDFLARSEARREEDARRARVTAR</sequence>
<evidence type="ECO:0000256" key="3">
    <source>
        <dbReference type="SAM" id="MobiDB-lite"/>
    </source>
</evidence>
<dbReference type="VEuPathDB" id="FungiDB:SAPIO_CDS0240"/>
<dbReference type="AlphaFoldDB" id="A0A084GHU1"/>
<dbReference type="Pfam" id="PF07572">
    <property type="entry name" value="BCNT"/>
    <property type="match status" value="1"/>
</dbReference>
<feature type="compositionally biased region" description="Basic and acidic residues" evidence="3">
    <location>
        <begin position="1"/>
        <end position="12"/>
    </location>
</feature>
<reference evidence="5 6" key="1">
    <citation type="journal article" date="2014" name="Genome Announc.">
        <title>Draft genome sequence of the pathogenic fungus Scedosporium apiospermum.</title>
        <authorList>
            <person name="Vandeputte P."/>
            <person name="Ghamrawi S."/>
            <person name="Rechenmann M."/>
            <person name="Iltis A."/>
            <person name="Giraud S."/>
            <person name="Fleury M."/>
            <person name="Thornton C."/>
            <person name="Delhaes L."/>
            <person name="Meyer W."/>
            <person name="Papon N."/>
            <person name="Bouchara J.P."/>
        </authorList>
    </citation>
    <scope>NUCLEOTIDE SEQUENCE [LARGE SCALE GENOMIC DNA]</scope>
    <source>
        <strain evidence="5 6">IHEM 14462</strain>
    </source>
</reference>
<proteinExistence type="inferred from homology"/>
<organism evidence="5 6">
    <name type="scientific">Pseudallescheria apiosperma</name>
    <name type="common">Scedosporium apiospermum</name>
    <dbReference type="NCBI Taxonomy" id="563466"/>
    <lineage>
        <taxon>Eukaryota</taxon>
        <taxon>Fungi</taxon>
        <taxon>Dikarya</taxon>
        <taxon>Ascomycota</taxon>
        <taxon>Pezizomycotina</taxon>
        <taxon>Sordariomycetes</taxon>
        <taxon>Hypocreomycetidae</taxon>
        <taxon>Microascales</taxon>
        <taxon>Microascaceae</taxon>
        <taxon>Scedosporium</taxon>
    </lineage>
</organism>
<evidence type="ECO:0000259" key="4">
    <source>
        <dbReference type="PROSITE" id="PS51279"/>
    </source>
</evidence>
<comment type="similarity">
    <text evidence="1">Belongs to the SWC5 family.</text>
</comment>
<dbReference type="GeneID" id="27718392"/>
<feature type="domain" description="BCNT-C" evidence="4">
    <location>
        <begin position="255"/>
        <end position="334"/>
    </location>
</feature>
<feature type="region of interest" description="Disordered" evidence="3">
    <location>
        <begin position="301"/>
        <end position="334"/>
    </location>
</feature>
<protein>
    <recommendedName>
        <fullName evidence="2">SWR1-complex protein 5</fullName>
    </recommendedName>
</protein>
<dbReference type="EMBL" id="JOWA01000011">
    <property type="protein sequence ID" value="KEZ46903.1"/>
    <property type="molecule type" value="Genomic_DNA"/>
</dbReference>
<feature type="compositionally biased region" description="Acidic residues" evidence="3">
    <location>
        <begin position="58"/>
        <end position="68"/>
    </location>
</feature>
<dbReference type="GO" id="GO:0000812">
    <property type="term" value="C:Swr1 complex"/>
    <property type="evidence" value="ECO:0007669"/>
    <property type="project" value="TreeGrafter"/>
</dbReference>
<comment type="caution">
    <text evidence="5">The sequence shown here is derived from an EMBL/GenBank/DDBJ whole genome shotgun (WGS) entry which is preliminary data.</text>
</comment>
<dbReference type="PANTHER" id="PTHR48407:SF1">
    <property type="entry name" value="CRANIOFACIAL DEVELOPMENT PROTEIN 1"/>
    <property type="match status" value="1"/>
</dbReference>
<dbReference type="KEGG" id="sapo:SAPIO_CDS0240"/>
<feature type="region of interest" description="Disordered" evidence="3">
    <location>
        <begin position="1"/>
        <end position="98"/>
    </location>
</feature>
<evidence type="ECO:0000256" key="2">
    <source>
        <dbReference type="ARBA" id="ARBA00019138"/>
    </source>
</evidence>
<dbReference type="PROSITE" id="PS51279">
    <property type="entry name" value="BCNT_C"/>
    <property type="match status" value="1"/>
</dbReference>
<feature type="compositionally biased region" description="Basic and acidic residues" evidence="3">
    <location>
        <begin position="301"/>
        <end position="328"/>
    </location>
</feature>
<name>A0A084GHU1_PSEDA</name>